<organism evidence="1 2">
    <name type="scientific">Meloidogyne hapla</name>
    <name type="common">Root-knot nematode worm</name>
    <dbReference type="NCBI Taxonomy" id="6305"/>
    <lineage>
        <taxon>Eukaryota</taxon>
        <taxon>Metazoa</taxon>
        <taxon>Ecdysozoa</taxon>
        <taxon>Nematoda</taxon>
        <taxon>Chromadorea</taxon>
        <taxon>Rhabditida</taxon>
        <taxon>Tylenchina</taxon>
        <taxon>Tylenchomorpha</taxon>
        <taxon>Tylenchoidea</taxon>
        <taxon>Meloidogynidae</taxon>
        <taxon>Meloidogyninae</taxon>
        <taxon>Meloidogyne</taxon>
    </lineage>
</organism>
<evidence type="ECO:0000313" key="1">
    <source>
        <dbReference type="Proteomes" id="UP000095281"/>
    </source>
</evidence>
<proteinExistence type="predicted"/>
<keyword evidence="1" id="KW-1185">Reference proteome</keyword>
<protein>
    <submittedName>
        <fullName evidence="2">Uncharacterized protein</fullName>
    </submittedName>
</protein>
<reference evidence="2" key="1">
    <citation type="submission" date="2016-11" db="UniProtKB">
        <authorList>
            <consortium name="WormBaseParasite"/>
        </authorList>
    </citation>
    <scope>IDENTIFICATION</scope>
</reference>
<name>A0A1I8BZM6_MELHA</name>
<dbReference type="AlphaFoldDB" id="A0A1I8BZM6"/>
<evidence type="ECO:0000313" key="2">
    <source>
        <dbReference type="WBParaSite" id="MhA1_Contig841.frz3.gene1"/>
    </source>
</evidence>
<sequence length="36" mass="4285">MLKLVAIMVVLRETEKEIKIMDKFDNNFIVLKVIFC</sequence>
<dbReference type="Proteomes" id="UP000095281">
    <property type="component" value="Unplaced"/>
</dbReference>
<dbReference type="WBParaSite" id="MhA1_Contig841.frz3.gene1">
    <property type="protein sequence ID" value="MhA1_Contig841.frz3.gene1"/>
    <property type="gene ID" value="MhA1_Contig841.frz3.gene1"/>
</dbReference>
<accession>A0A1I8BZM6</accession>